<feature type="transmembrane region" description="Helical" evidence="1">
    <location>
        <begin position="12"/>
        <end position="35"/>
    </location>
</feature>
<keyword evidence="1" id="KW-0812">Transmembrane</keyword>
<name>A0A1G8Y292_9LACT</name>
<dbReference type="RefSeq" id="WP_091265521.1">
    <property type="nucleotide sequence ID" value="NZ_FNFK01000008.1"/>
</dbReference>
<reference evidence="3" key="1">
    <citation type="submission" date="2016-10" db="EMBL/GenBank/DDBJ databases">
        <authorList>
            <person name="Varghese N."/>
            <person name="Submissions S."/>
        </authorList>
    </citation>
    <scope>NUCLEOTIDE SEQUENCE [LARGE SCALE GENOMIC DNA]</scope>
    <source>
        <strain evidence="3">DSM 19181</strain>
    </source>
</reference>
<evidence type="ECO:0000313" key="3">
    <source>
        <dbReference type="Proteomes" id="UP000199433"/>
    </source>
</evidence>
<dbReference type="Proteomes" id="UP000199433">
    <property type="component" value="Unassembled WGS sequence"/>
</dbReference>
<organism evidence="2 3">
    <name type="scientific">Alkalibacterium thalassium</name>
    <dbReference type="NCBI Taxonomy" id="426701"/>
    <lineage>
        <taxon>Bacteria</taxon>
        <taxon>Bacillati</taxon>
        <taxon>Bacillota</taxon>
        <taxon>Bacilli</taxon>
        <taxon>Lactobacillales</taxon>
        <taxon>Carnobacteriaceae</taxon>
        <taxon>Alkalibacterium</taxon>
    </lineage>
</organism>
<keyword evidence="3" id="KW-1185">Reference proteome</keyword>
<evidence type="ECO:0000256" key="1">
    <source>
        <dbReference type="SAM" id="Phobius"/>
    </source>
</evidence>
<keyword evidence="1" id="KW-0472">Membrane</keyword>
<keyword evidence="1" id="KW-1133">Transmembrane helix</keyword>
<proteinExistence type="predicted"/>
<evidence type="ECO:0000313" key="2">
    <source>
        <dbReference type="EMBL" id="SDJ96901.1"/>
    </source>
</evidence>
<gene>
    <name evidence="2" type="ORF">SAMN04488098_100850</name>
</gene>
<feature type="transmembrane region" description="Helical" evidence="1">
    <location>
        <begin position="47"/>
        <end position="64"/>
    </location>
</feature>
<dbReference type="AlphaFoldDB" id="A0A1G8Y292"/>
<sequence>MKSDKVGKIIGWAAMAIALIGFFIWNIPLGLAAIILGTVGLASNEKGLNWTAIAFGAIAMIIGII</sequence>
<protein>
    <submittedName>
        <fullName evidence="2">Uncharacterized protein</fullName>
    </submittedName>
</protein>
<dbReference type="EMBL" id="FNFK01000008">
    <property type="protein sequence ID" value="SDJ96901.1"/>
    <property type="molecule type" value="Genomic_DNA"/>
</dbReference>
<accession>A0A1G8Y292</accession>
<dbReference type="OrthoDB" id="2168318at2"/>